<dbReference type="STRING" id="1891926.Fuma_01086"/>
<comment type="function">
    <text evidence="1">Catalyzes the formation of 4-(hydroxymethyl)-2-furancarboxaldehyde phosphate (4-HFC-P) from two molecules of glyceraldehyde-3-P (GA-3-P).</text>
</comment>
<name>A0A1P8WBQ9_9PLAN</name>
<accession>A0A1P8WBQ9</accession>
<evidence type="ECO:0000256" key="6">
    <source>
        <dbReference type="ARBA" id="ARBA00047628"/>
    </source>
</evidence>
<dbReference type="KEGG" id="fmr:Fuma_01086"/>
<evidence type="ECO:0000256" key="2">
    <source>
        <dbReference type="ARBA" id="ARBA00012553"/>
    </source>
</evidence>
<evidence type="ECO:0000313" key="8">
    <source>
        <dbReference type="EMBL" id="APZ91498.1"/>
    </source>
</evidence>
<evidence type="ECO:0000256" key="1">
    <source>
        <dbReference type="ARBA" id="ARBA00003810"/>
    </source>
</evidence>
<dbReference type="PIRSF" id="PIRSF015957">
    <property type="entry name" value="UCP015957"/>
    <property type="match status" value="1"/>
</dbReference>
<comment type="catalytic activity">
    <reaction evidence="6">
        <text>2 D-glyceraldehyde 3-phosphate = 4-(hydroxymethyl)-2-furancarboxaldehyde phosphate + phosphate + 2 H2O</text>
        <dbReference type="Rhea" id="RHEA:43536"/>
        <dbReference type="ChEBI" id="CHEBI:15377"/>
        <dbReference type="ChEBI" id="CHEBI:43474"/>
        <dbReference type="ChEBI" id="CHEBI:59776"/>
        <dbReference type="ChEBI" id="CHEBI:83407"/>
        <dbReference type="EC" id="4.2.3.153"/>
    </reaction>
</comment>
<feature type="active site" description="Proton acceptor" evidence="7">
    <location>
        <position position="114"/>
    </location>
</feature>
<dbReference type="Pfam" id="PF04476">
    <property type="entry name" value="4HFCP_synth"/>
    <property type="match status" value="2"/>
</dbReference>
<keyword evidence="4" id="KW-0704">Schiff base</keyword>
<evidence type="ECO:0000256" key="4">
    <source>
        <dbReference type="ARBA" id="ARBA00023270"/>
    </source>
</evidence>
<dbReference type="AlphaFoldDB" id="A0A1P8WBQ9"/>
<keyword evidence="9" id="KW-1185">Reference proteome</keyword>
<dbReference type="EC" id="4.2.3.153" evidence="2"/>
<evidence type="ECO:0000313" key="9">
    <source>
        <dbReference type="Proteomes" id="UP000187735"/>
    </source>
</evidence>
<protein>
    <recommendedName>
        <fullName evidence="2">(5-formylfuran-3-yl)methyl phosphate synthase</fullName>
        <ecNumber evidence="2">4.2.3.153</ecNumber>
    </recommendedName>
    <alternativeName>
        <fullName evidence="5">4-(hydroxymethyl)-2-furancarboxaldehyde-phosphate synthase</fullName>
    </alternativeName>
</protein>
<feature type="active site" description="Schiff-base intermediate with substrate" evidence="7">
    <location>
        <position position="29"/>
    </location>
</feature>
<evidence type="ECO:0000256" key="3">
    <source>
        <dbReference type="ARBA" id="ARBA00023239"/>
    </source>
</evidence>
<dbReference type="InterPro" id="IPR007565">
    <property type="entry name" value="4HFCP_synth"/>
</dbReference>
<dbReference type="RefSeq" id="WP_077023248.1">
    <property type="nucleotide sequence ID" value="NZ_CP017641.1"/>
</dbReference>
<keyword evidence="3" id="KW-0456">Lyase</keyword>
<sequence length="276" mass="29238">MPIRLLVSVRDRSEAIAAVDGGADIVDVKEPDRGALGYAGERTICEVLQAVSGSAPVSAALGECTEWLSLIAVDDSAKHAHGSPDQAWRIKHEAKNVQNRSVGDFGAAMLSYVKMGPAGLLGHDGDQTWADAWLQAHESFSQTIVDSAGPQNCAPERVAVAYADHRAAKAPAPNDILAAIIDAGCAGFLIDTFTKGNGSTLDLLAESDLITLRHTANAAGMFFALAGQITDNHLPAVRRIRPDIVAVRGAVCEGNDRRATICQRRLTALKKELLKI</sequence>
<dbReference type="EMBL" id="CP017641">
    <property type="protein sequence ID" value="APZ91498.1"/>
    <property type="molecule type" value="Genomic_DNA"/>
</dbReference>
<gene>
    <name evidence="8" type="ORF">Fuma_01086</name>
</gene>
<dbReference type="GO" id="GO:0016829">
    <property type="term" value="F:lyase activity"/>
    <property type="evidence" value="ECO:0007669"/>
    <property type="project" value="UniProtKB-KW"/>
</dbReference>
<reference evidence="8 9" key="1">
    <citation type="journal article" date="2016" name="Front. Microbiol.">
        <title>Fuerstia marisgermanicae gen. nov., sp. nov., an Unusual Member of the Phylum Planctomycetes from the German Wadden Sea.</title>
        <authorList>
            <person name="Kohn T."/>
            <person name="Heuer A."/>
            <person name="Jogler M."/>
            <person name="Vollmers J."/>
            <person name="Boedeker C."/>
            <person name="Bunk B."/>
            <person name="Rast P."/>
            <person name="Borchert D."/>
            <person name="Glockner I."/>
            <person name="Freese H.M."/>
            <person name="Klenk H.P."/>
            <person name="Overmann J."/>
            <person name="Kaster A.K."/>
            <person name="Rohde M."/>
            <person name="Wiegand S."/>
            <person name="Jogler C."/>
        </authorList>
    </citation>
    <scope>NUCLEOTIDE SEQUENCE [LARGE SCALE GENOMIC DNA]</scope>
    <source>
        <strain evidence="8 9">NH11</strain>
    </source>
</reference>
<dbReference type="OrthoDB" id="289419at2"/>
<proteinExistence type="predicted"/>
<evidence type="ECO:0000256" key="5">
    <source>
        <dbReference type="ARBA" id="ARBA00032523"/>
    </source>
</evidence>
<dbReference type="Proteomes" id="UP000187735">
    <property type="component" value="Chromosome"/>
</dbReference>
<evidence type="ECO:0000256" key="7">
    <source>
        <dbReference type="PIRSR" id="PIRSR015957-1"/>
    </source>
</evidence>
<organism evidence="8 9">
    <name type="scientific">Fuerstiella marisgermanici</name>
    <dbReference type="NCBI Taxonomy" id="1891926"/>
    <lineage>
        <taxon>Bacteria</taxon>
        <taxon>Pseudomonadati</taxon>
        <taxon>Planctomycetota</taxon>
        <taxon>Planctomycetia</taxon>
        <taxon>Planctomycetales</taxon>
        <taxon>Planctomycetaceae</taxon>
        <taxon>Fuerstiella</taxon>
    </lineage>
</organism>